<sequence length="159" mass="18881">MCGNLIAGEQFIMEDIFIGKLIKELHTTLDNRFNRFLDKHKLTSSQMDILMFLYRNEEKVINQRDIENFLGLSNPTIAGTLYRLEKKGFIKRKVSLEDKRYKEIYLTQKSKKLKEIVFEDIKKNNEVMFSNMSDEEKETLVFIIQKLLSNIQDKDNTFN</sequence>
<dbReference type="EMBL" id="CVLB01000001">
    <property type="protein sequence ID" value="CRF32116.1"/>
    <property type="molecule type" value="Genomic_DNA"/>
</dbReference>
<dbReference type="PRINTS" id="PR00598">
    <property type="entry name" value="HTHMARR"/>
</dbReference>
<dbReference type="InterPro" id="IPR023187">
    <property type="entry name" value="Tscrpt_reg_MarR-type_CS"/>
</dbReference>
<keyword evidence="2" id="KW-0238">DNA-binding</keyword>
<dbReference type="AlphaFoldDB" id="A0A0G4K4R3"/>
<accession>A0A0G4K4R3</accession>
<proteinExistence type="predicted"/>
<evidence type="ECO:0000256" key="2">
    <source>
        <dbReference type="ARBA" id="ARBA00023125"/>
    </source>
</evidence>
<dbReference type="PANTHER" id="PTHR42756:SF1">
    <property type="entry name" value="TRANSCRIPTIONAL REPRESSOR OF EMRAB OPERON"/>
    <property type="match status" value="1"/>
</dbReference>
<name>A0A0G4K4R3_9SPIR</name>
<evidence type="ECO:0000256" key="3">
    <source>
        <dbReference type="ARBA" id="ARBA00023163"/>
    </source>
</evidence>
<evidence type="ECO:0000313" key="5">
    <source>
        <dbReference type="EMBL" id="CRF32116.1"/>
    </source>
</evidence>
<dbReference type="InterPro" id="IPR000835">
    <property type="entry name" value="HTH_MarR-typ"/>
</dbReference>
<dbReference type="Pfam" id="PF01047">
    <property type="entry name" value="MarR"/>
    <property type="match status" value="1"/>
</dbReference>
<dbReference type="SUPFAM" id="SSF46785">
    <property type="entry name" value="Winged helix' DNA-binding domain"/>
    <property type="match status" value="1"/>
</dbReference>
<dbReference type="SMART" id="SM00347">
    <property type="entry name" value="HTH_MARR"/>
    <property type="match status" value="1"/>
</dbReference>
<reference evidence="6" key="1">
    <citation type="submission" date="2015-04" db="EMBL/GenBank/DDBJ databases">
        <authorList>
            <person name="Mushtaq Mamoona"/>
        </authorList>
    </citation>
    <scope>NUCLEOTIDE SEQUENCE [LARGE SCALE GENOMIC DNA]</scope>
    <source>
        <strain evidence="6">AN4859/03</strain>
    </source>
</reference>
<dbReference type="InterPro" id="IPR036390">
    <property type="entry name" value="WH_DNA-bd_sf"/>
</dbReference>
<keyword evidence="6" id="KW-1185">Reference proteome</keyword>
<evidence type="ECO:0000256" key="1">
    <source>
        <dbReference type="ARBA" id="ARBA00023015"/>
    </source>
</evidence>
<dbReference type="Proteomes" id="UP000043763">
    <property type="component" value="Unassembled WGS sequence"/>
</dbReference>
<keyword evidence="3" id="KW-0804">Transcription</keyword>
<dbReference type="GO" id="GO:0003700">
    <property type="term" value="F:DNA-binding transcription factor activity"/>
    <property type="evidence" value="ECO:0007669"/>
    <property type="project" value="InterPro"/>
</dbReference>
<keyword evidence="1" id="KW-0805">Transcription regulation</keyword>
<dbReference type="InterPro" id="IPR036388">
    <property type="entry name" value="WH-like_DNA-bd_sf"/>
</dbReference>
<evidence type="ECO:0000259" key="4">
    <source>
        <dbReference type="PROSITE" id="PS50995"/>
    </source>
</evidence>
<dbReference type="GO" id="GO:0003677">
    <property type="term" value="F:DNA binding"/>
    <property type="evidence" value="ECO:0007669"/>
    <property type="project" value="UniProtKB-KW"/>
</dbReference>
<gene>
    <name evidence="5" type="ORF">BRSU_0589</name>
</gene>
<protein>
    <submittedName>
        <fullName evidence="5">MarR family transcriptional regulator</fullName>
    </submittedName>
</protein>
<dbReference type="PROSITE" id="PS01117">
    <property type="entry name" value="HTH_MARR_1"/>
    <property type="match status" value="1"/>
</dbReference>
<dbReference type="PROSITE" id="PS50995">
    <property type="entry name" value="HTH_MARR_2"/>
    <property type="match status" value="1"/>
</dbReference>
<organism evidence="5 6">
    <name type="scientific">Brachyspira suanatina</name>
    <dbReference type="NCBI Taxonomy" id="381802"/>
    <lineage>
        <taxon>Bacteria</taxon>
        <taxon>Pseudomonadati</taxon>
        <taxon>Spirochaetota</taxon>
        <taxon>Spirochaetia</taxon>
        <taxon>Brachyspirales</taxon>
        <taxon>Brachyspiraceae</taxon>
        <taxon>Brachyspira</taxon>
    </lineage>
</organism>
<evidence type="ECO:0000313" key="6">
    <source>
        <dbReference type="Proteomes" id="UP000043763"/>
    </source>
</evidence>
<feature type="domain" description="HTH marR-type" evidence="4">
    <location>
        <begin position="15"/>
        <end position="149"/>
    </location>
</feature>
<dbReference type="Gene3D" id="1.10.10.10">
    <property type="entry name" value="Winged helix-like DNA-binding domain superfamily/Winged helix DNA-binding domain"/>
    <property type="match status" value="1"/>
</dbReference>
<dbReference type="PANTHER" id="PTHR42756">
    <property type="entry name" value="TRANSCRIPTIONAL REGULATOR, MARR"/>
    <property type="match status" value="1"/>
</dbReference>